<reference evidence="1 2" key="1">
    <citation type="submission" date="2016-07" db="EMBL/GenBank/DDBJ databases">
        <title>Draft genome sequence of Methyloligella halotolerans C2T (VKM B-2706T=CCUG 61687T=DSM 25045T), a halotolerant polyhydroxybutyrate accumulating methylotroph.</title>
        <authorList>
            <person name="Vasilenko O.V."/>
            <person name="Doronina N.V."/>
            <person name="Poroshina M.N."/>
            <person name="Tarlachkov S.V."/>
            <person name="Trotsenko Y.A."/>
        </authorList>
    </citation>
    <scope>NUCLEOTIDE SEQUENCE [LARGE SCALE GENOMIC DNA]</scope>
    <source>
        <strain evidence="1 2">VKM B-2706</strain>
    </source>
</reference>
<evidence type="ECO:0000313" key="1">
    <source>
        <dbReference type="EMBL" id="ODA66162.1"/>
    </source>
</evidence>
<evidence type="ECO:0000313" key="2">
    <source>
        <dbReference type="Proteomes" id="UP000095087"/>
    </source>
</evidence>
<gene>
    <name evidence="1" type="ORF">A7A08_03015</name>
</gene>
<keyword evidence="2" id="KW-1185">Reference proteome</keyword>
<name>A0A1E2RVI1_9HYPH</name>
<dbReference type="STRING" id="1177755.A7A08_03015"/>
<accession>A0A1E2RVI1</accession>
<protein>
    <submittedName>
        <fullName evidence="1">Uncharacterized protein</fullName>
    </submittedName>
</protein>
<dbReference type="Proteomes" id="UP000095087">
    <property type="component" value="Unassembled WGS sequence"/>
</dbReference>
<organism evidence="1 2">
    <name type="scientific">Methyloligella halotolerans</name>
    <dbReference type="NCBI Taxonomy" id="1177755"/>
    <lineage>
        <taxon>Bacteria</taxon>
        <taxon>Pseudomonadati</taxon>
        <taxon>Pseudomonadota</taxon>
        <taxon>Alphaproteobacteria</taxon>
        <taxon>Hyphomicrobiales</taxon>
        <taxon>Hyphomicrobiaceae</taxon>
        <taxon>Methyloligella</taxon>
    </lineage>
</organism>
<comment type="caution">
    <text evidence="1">The sequence shown here is derived from an EMBL/GenBank/DDBJ whole genome shotgun (WGS) entry which is preliminary data.</text>
</comment>
<sequence>MPGRTVEEWNPATGPRLLLRLKSVAVALHCDSDSERFSWPCAQKTSPGFLNEKPGFFML</sequence>
<dbReference type="AlphaFoldDB" id="A0A1E2RVI1"/>
<proteinExistence type="predicted"/>
<dbReference type="EMBL" id="MASI01000010">
    <property type="protein sequence ID" value="ODA66162.1"/>
    <property type="molecule type" value="Genomic_DNA"/>
</dbReference>